<dbReference type="Pfam" id="PF14460">
    <property type="entry name" value="Prok-E2_D"/>
    <property type="match status" value="1"/>
</dbReference>
<name>A0A1H3SG58_9BURK</name>
<dbReference type="InterPro" id="IPR022280">
    <property type="entry name" value="PRTRC_protein-B"/>
</dbReference>
<sequence>MNEAEFSIHTPTDNVLELDQAVLLYHGRSGSALATVHEVMTVDGAPVIGAGRAMTAQAARELAAALLQRAAHGGFLPETVLYLQGDLLVWWVPPARGHLAFRVGTEQAEAFGGRERGETVPQPGLVFAAASNVWRVWAVKGQSRPTPQTPLFQAPYFNVDGQGRICQGNVPVPNGTTVEKISAWNDAFLRSYFTHPNVTGKLLRYRGGAYAFWRDMLDGRFTRFPERVLVDAKTTLGQLLGEPEVA</sequence>
<dbReference type="AlphaFoldDB" id="A0A1H3SG58"/>
<gene>
    <name evidence="1" type="ORF">SAMN05421547_1202</name>
</gene>
<proteinExistence type="predicted"/>
<dbReference type="InterPro" id="IPR032787">
    <property type="entry name" value="Prok-E2_D"/>
</dbReference>
<organism evidence="1 2">
    <name type="scientific">Delftia lacustris</name>
    <dbReference type="NCBI Taxonomy" id="558537"/>
    <lineage>
        <taxon>Bacteria</taxon>
        <taxon>Pseudomonadati</taxon>
        <taxon>Pseudomonadota</taxon>
        <taxon>Betaproteobacteria</taxon>
        <taxon>Burkholderiales</taxon>
        <taxon>Comamonadaceae</taxon>
        <taxon>Delftia</taxon>
    </lineage>
</organism>
<reference evidence="1 2" key="1">
    <citation type="submission" date="2016-10" db="EMBL/GenBank/DDBJ databases">
        <authorList>
            <person name="de Groot N.N."/>
        </authorList>
    </citation>
    <scope>NUCLEOTIDE SEQUENCE [LARGE SCALE GENOMIC DNA]</scope>
    <source>
        <strain evidence="1 2">LMG 24775</strain>
    </source>
</reference>
<evidence type="ECO:0000313" key="1">
    <source>
        <dbReference type="EMBL" id="SDZ36660.1"/>
    </source>
</evidence>
<accession>A0A1H3SG58</accession>
<protein>
    <submittedName>
        <fullName evidence="1">PRTRC system protein B</fullName>
    </submittedName>
</protein>
<dbReference type="NCBIfam" id="TIGR03737">
    <property type="entry name" value="PRTRC_B"/>
    <property type="match status" value="1"/>
</dbReference>
<dbReference type="GeneID" id="94692524"/>
<dbReference type="Proteomes" id="UP000183417">
    <property type="component" value="Unassembled WGS sequence"/>
</dbReference>
<dbReference type="EMBL" id="FNPE01000020">
    <property type="protein sequence ID" value="SDZ36660.1"/>
    <property type="molecule type" value="Genomic_DNA"/>
</dbReference>
<evidence type="ECO:0000313" key="2">
    <source>
        <dbReference type="Proteomes" id="UP000183417"/>
    </source>
</evidence>
<dbReference type="RefSeq" id="WP_016445860.1">
    <property type="nucleotide sequence ID" value="NZ_CP141274.1"/>
</dbReference>